<dbReference type="Gene3D" id="1.10.10.60">
    <property type="entry name" value="Homeodomain-like"/>
    <property type="match status" value="1"/>
</dbReference>
<dbReference type="InterPro" id="IPR001005">
    <property type="entry name" value="SANT/Myb"/>
</dbReference>
<feature type="compositionally biased region" description="Polar residues" evidence="4">
    <location>
        <begin position="234"/>
        <end position="248"/>
    </location>
</feature>
<keyword evidence="7" id="KW-1185">Reference proteome</keyword>
<organism evidence="6 7">
    <name type="scientific">Chlamydomonas eustigma</name>
    <dbReference type="NCBI Taxonomy" id="1157962"/>
    <lineage>
        <taxon>Eukaryota</taxon>
        <taxon>Viridiplantae</taxon>
        <taxon>Chlorophyta</taxon>
        <taxon>core chlorophytes</taxon>
        <taxon>Chlorophyceae</taxon>
        <taxon>CS clade</taxon>
        <taxon>Chlamydomonadales</taxon>
        <taxon>Chlamydomonadaceae</taxon>
        <taxon>Chlamydomonas</taxon>
    </lineage>
</organism>
<dbReference type="NCBIfam" id="TIGR01557">
    <property type="entry name" value="myb_SHAQKYF"/>
    <property type="match status" value="1"/>
</dbReference>
<dbReference type="Proteomes" id="UP000232323">
    <property type="component" value="Unassembled WGS sequence"/>
</dbReference>
<name>A0A250XK90_9CHLO</name>
<feature type="region of interest" description="Disordered" evidence="4">
    <location>
        <begin position="234"/>
        <end position="259"/>
    </location>
</feature>
<keyword evidence="3" id="KW-0539">Nucleus</keyword>
<accession>A0A250XK90</accession>
<dbReference type="InterPro" id="IPR006447">
    <property type="entry name" value="Myb_dom_plants"/>
</dbReference>
<dbReference type="STRING" id="1157962.A0A250XK90"/>
<protein>
    <recommendedName>
        <fullName evidence="5">Myb-like domain-containing protein</fullName>
    </recommendedName>
</protein>
<comment type="caution">
    <text evidence="6">The sequence shown here is derived from an EMBL/GenBank/DDBJ whole genome shotgun (WGS) entry which is preliminary data.</text>
</comment>
<dbReference type="InterPro" id="IPR044841">
    <property type="entry name" value="LUX/BOA-like"/>
</dbReference>
<dbReference type="SUPFAM" id="SSF46689">
    <property type="entry name" value="Homeodomain-like"/>
    <property type="match status" value="1"/>
</dbReference>
<keyword evidence="1" id="KW-0805">Transcription regulation</keyword>
<evidence type="ECO:0000256" key="2">
    <source>
        <dbReference type="ARBA" id="ARBA00023163"/>
    </source>
</evidence>
<evidence type="ECO:0000256" key="3">
    <source>
        <dbReference type="ARBA" id="ARBA00023242"/>
    </source>
</evidence>
<dbReference type="InterPro" id="IPR009057">
    <property type="entry name" value="Homeodomain-like_sf"/>
</dbReference>
<reference evidence="6 7" key="1">
    <citation type="submission" date="2017-08" db="EMBL/GenBank/DDBJ databases">
        <title>Acidophilic green algal genome provides insights into adaptation to an acidic environment.</title>
        <authorList>
            <person name="Hirooka S."/>
            <person name="Hirose Y."/>
            <person name="Kanesaki Y."/>
            <person name="Higuchi S."/>
            <person name="Fujiwara T."/>
            <person name="Onuma R."/>
            <person name="Era A."/>
            <person name="Ohbayashi R."/>
            <person name="Uzuka A."/>
            <person name="Nozaki H."/>
            <person name="Yoshikawa H."/>
            <person name="Miyagishima S.Y."/>
        </authorList>
    </citation>
    <scope>NUCLEOTIDE SEQUENCE [LARGE SCALE GENOMIC DNA]</scope>
    <source>
        <strain evidence="6 7">NIES-2499</strain>
    </source>
</reference>
<evidence type="ECO:0000256" key="1">
    <source>
        <dbReference type="ARBA" id="ARBA00023015"/>
    </source>
</evidence>
<feature type="domain" description="Myb-like" evidence="5">
    <location>
        <begin position="171"/>
        <end position="219"/>
    </location>
</feature>
<dbReference type="OrthoDB" id="60033at2759"/>
<dbReference type="EMBL" id="BEGY01000097">
    <property type="protein sequence ID" value="GAX83342.1"/>
    <property type="molecule type" value="Genomic_DNA"/>
</dbReference>
<dbReference type="AlphaFoldDB" id="A0A250XK90"/>
<dbReference type="Pfam" id="PF00249">
    <property type="entry name" value="Myb_DNA-binding"/>
    <property type="match status" value="1"/>
</dbReference>
<dbReference type="GO" id="GO:0005634">
    <property type="term" value="C:nucleus"/>
    <property type="evidence" value="ECO:0007669"/>
    <property type="project" value="TreeGrafter"/>
</dbReference>
<keyword evidence="2" id="KW-0804">Transcription</keyword>
<evidence type="ECO:0000256" key="4">
    <source>
        <dbReference type="SAM" id="MobiDB-lite"/>
    </source>
</evidence>
<proteinExistence type="predicted"/>
<dbReference type="GO" id="GO:0003700">
    <property type="term" value="F:DNA-binding transcription factor activity"/>
    <property type="evidence" value="ECO:0007669"/>
    <property type="project" value="InterPro"/>
</dbReference>
<gene>
    <name evidence="6" type="ORF">CEUSTIGMA_g10767.t1</name>
</gene>
<dbReference type="PANTHER" id="PTHR31442:SF29">
    <property type="entry name" value="HOMEODOMAIN-LIKE SUPERFAMILY PROTEIN"/>
    <property type="match status" value="1"/>
</dbReference>
<evidence type="ECO:0000313" key="7">
    <source>
        <dbReference type="Proteomes" id="UP000232323"/>
    </source>
</evidence>
<sequence>MQIESLVPLNQCLFPPALAFAFGLPSLDGKPVTLGSLCKDESVSNRLDTSDHNDAKMQQKQLTSCPVSQPTKLGSQAGIPSYPVGNVYMPYPPYASALPSVFGPNMYGTMSQAGLNGVQPDFSNLSYSSGAVHGGGHSQFSGRFASAAPSQGDTVEKESGDGARAIKRARLVWTPQLHKRFEDALLKLGPEKAIPKNIMQEMNVEGLSRENVASHLQKFRLLRKAPEDITPTATAVKSDKITSSNSTWPLEGAEQSVKD</sequence>
<evidence type="ECO:0000313" key="6">
    <source>
        <dbReference type="EMBL" id="GAX83342.1"/>
    </source>
</evidence>
<dbReference type="GO" id="GO:0003677">
    <property type="term" value="F:DNA binding"/>
    <property type="evidence" value="ECO:0007669"/>
    <property type="project" value="InterPro"/>
</dbReference>
<dbReference type="FunFam" id="1.10.10.60:FF:000007">
    <property type="entry name" value="Two-component response regulator"/>
    <property type="match status" value="1"/>
</dbReference>
<dbReference type="PANTHER" id="PTHR31442">
    <property type="entry name" value="HOMEODOMAIN-LIKE SUPERFAMILY PROTEIN-RELATED"/>
    <property type="match status" value="1"/>
</dbReference>
<evidence type="ECO:0000259" key="5">
    <source>
        <dbReference type="Pfam" id="PF00249"/>
    </source>
</evidence>